<dbReference type="PANTHER" id="PTHR30589">
    <property type="entry name" value="PROLIPOPROTEIN DIACYLGLYCERYL TRANSFERASE"/>
    <property type="match status" value="1"/>
</dbReference>
<dbReference type="Proteomes" id="UP000772812">
    <property type="component" value="Unassembled WGS sequence"/>
</dbReference>
<protein>
    <recommendedName>
        <fullName evidence="7">Phosphatidylglycerol--prolipoprotein diacylglyceryl transferase</fullName>
        <ecNumber evidence="7">2.5.1.145</ecNumber>
    </recommendedName>
</protein>
<keyword evidence="9" id="KW-1185">Reference proteome</keyword>
<feature type="transmembrane region" description="Helical" evidence="7">
    <location>
        <begin position="13"/>
        <end position="35"/>
    </location>
</feature>
<keyword evidence="2 7" id="KW-1003">Cell membrane</keyword>
<comment type="similarity">
    <text evidence="1 7">Belongs to the Lgt family.</text>
</comment>
<comment type="function">
    <text evidence="7">Catalyzes the transfer of the diacylglyceryl group from phosphatidylglycerol to the sulfhydryl group of the N-terminal cysteine of a prolipoprotein, the first step in the formation of mature lipoproteins.</text>
</comment>
<comment type="pathway">
    <text evidence="7">Protein modification; lipoprotein biosynthesis (diacylglyceryl transfer).</text>
</comment>
<accession>A0ABS1GF29</accession>
<comment type="subcellular location">
    <subcellularLocation>
        <location evidence="7">Cell membrane</location>
        <topology evidence="7">Multi-pass membrane protein</topology>
    </subcellularLocation>
</comment>
<feature type="transmembrane region" description="Helical" evidence="7">
    <location>
        <begin position="201"/>
        <end position="219"/>
    </location>
</feature>
<dbReference type="PANTHER" id="PTHR30589:SF0">
    <property type="entry name" value="PHOSPHATIDYLGLYCEROL--PROLIPOPROTEIN DIACYLGLYCERYL TRANSFERASE"/>
    <property type="match status" value="1"/>
</dbReference>
<feature type="transmembrane region" description="Helical" evidence="7">
    <location>
        <begin position="231"/>
        <end position="251"/>
    </location>
</feature>
<evidence type="ECO:0000256" key="3">
    <source>
        <dbReference type="ARBA" id="ARBA00022679"/>
    </source>
</evidence>
<feature type="transmembrane region" description="Helical" evidence="7">
    <location>
        <begin position="86"/>
        <end position="103"/>
    </location>
</feature>
<evidence type="ECO:0000256" key="6">
    <source>
        <dbReference type="ARBA" id="ARBA00023136"/>
    </source>
</evidence>
<evidence type="ECO:0000256" key="2">
    <source>
        <dbReference type="ARBA" id="ARBA00022475"/>
    </source>
</evidence>
<feature type="transmembrane region" description="Helical" evidence="7">
    <location>
        <begin position="47"/>
        <end position="66"/>
    </location>
</feature>
<dbReference type="Pfam" id="PF01790">
    <property type="entry name" value="LGT"/>
    <property type="match status" value="1"/>
</dbReference>
<dbReference type="HAMAP" id="MF_01147">
    <property type="entry name" value="Lgt"/>
    <property type="match status" value="1"/>
</dbReference>
<evidence type="ECO:0000256" key="4">
    <source>
        <dbReference type="ARBA" id="ARBA00022692"/>
    </source>
</evidence>
<gene>
    <name evidence="7 8" type="primary">lgt</name>
    <name evidence="8" type="ORF">GWK41_00420</name>
</gene>
<evidence type="ECO:0000313" key="8">
    <source>
        <dbReference type="EMBL" id="MBK3331525.1"/>
    </source>
</evidence>
<evidence type="ECO:0000256" key="7">
    <source>
        <dbReference type="HAMAP-Rule" id="MF_01147"/>
    </source>
</evidence>
<evidence type="ECO:0000313" key="9">
    <source>
        <dbReference type="Proteomes" id="UP000772812"/>
    </source>
</evidence>
<evidence type="ECO:0000256" key="1">
    <source>
        <dbReference type="ARBA" id="ARBA00007150"/>
    </source>
</evidence>
<dbReference type="EMBL" id="JAACYA010000001">
    <property type="protein sequence ID" value="MBK3331525.1"/>
    <property type="molecule type" value="Genomic_DNA"/>
</dbReference>
<evidence type="ECO:0000256" key="5">
    <source>
        <dbReference type="ARBA" id="ARBA00022989"/>
    </source>
</evidence>
<keyword evidence="5 7" id="KW-1133">Transmembrane helix</keyword>
<dbReference type="GO" id="GO:0016740">
    <property type="term" value="F:transferase activity"/>
    <property type="evidence" value="ECO:0007669"/>
    <property type="project" value="UniProtKB-KW"/>
</dbReference>
<keyword evidence="4 7" id="KW-0812">Transmembrane</keyword>
<dbReference type="NCBIfam" id="TIGR00544">
    <property type="entry name" value="lgt"/>
    <property type="match status" value="1"/>
</dbReference>
<dbReference type="InterPro" id="IPR001640">
    <property type="entry name" value="Lgt"/>
</dbReference>
<keyword evidence="6 7" id="KW-0472">Membrane</keyword>
<feature type="binding site" evidence="7">
    <location>
        <position position="129"/>
    </location>
    <ligand>
        <name>a 1,2-diacyl-sn-glycero-3-phospho-(1'-sn-glycerol)</name>
        <dbReference type="ChEBI" id="CHEBI:64716"/>
    </ligand>
</feature>
<organism evidence="8 9">
    <name type="scientific">Persephonella atlantica</name>
    <dbReference type="NCBI Taxonomy" id="2699429"/>
    <lineage>
        <taxon>Bacteria</taxon>
        <taxon>Pseudomonadati</taxon>
        <taxon>Aquificota</taxon>
        <taxon>Aquificia</taxon>
        <taxon>Aquificales</taxon>
        <taxon>Hydrogenothermaceae</taxon>
        <taxon>Persephonella</taxon>
    </lineage>
</organism>
<name>A0ABS1GF29_9AQUI</name>
<proteinExistence type="inferred from homology"/>
<sequence>MFPDLIKIGDFTIHTYGVLVALGLIVSYLTALYFGKKESIDTKKIDNLFTFTIIGGLVGARIAYIIEHPDQFKNFFDYIAVWKGGIDWFGAFIGGALVIIFLLKKYKIPVLKAGDIAGISVIIGHAVGRVGCTAAGCCYGKPVPPDSPFRDLAITFPHHEHSSAPAGIPLYPTQPAEAVGNFLIFLFLFFIYRKKRFDGQIFSLYLVLYGLERFGLEFWRGVTPPIPYIGLTWNQIVSLGMVAVGIIIYLYGRRRNEAVQSV</sequence>
<comment type="caution">
    <text evidence="8">The sequence shown here is derived from an EMBL/GenBank/DDBJ whole genome shotgun (WGS) entry which is preliminary data.</text>
</comment>
<keyword evidence="3 7" id="KW-0808">Transferase</keyword>
<comment type="catalytic activity">
    <reaction evidence="7">
        <text>L-cysteinyl-[prolipoprotein] + a 1,2-diacyl-sn-glycero-3-phospho-(1'-sn-glycerol) = an S-1,2-diacyl-sn-glyceryl-L-cysteinyl-[prolipoprotein] + sn-glycerol 1-phosphate + H(+)</text>
        <dbReference type="Rhea" id="RHEA:56712"/>
        <dbReference type="Rhea" id="RHEA-COMP:14679"/>
        <dbReference type="Rhea" id="RHEA-COMP:14680"/>
        <dbReference type="ChEBI" id="CHEBI:15378"/>
        <dbReference type="ChEBI" id="CHEBI:29950"/>
        <dbReference type="ChEBI" id="CHEBI:57685"/>
        <dbReference type="ChEBI" id="CHEBI:64716"/>
        <dbReference type="ChEBI" id="CHEBI:140658"/>
        <dbReference type="EC" id="2.5.1.145"/>
    </reaction>
</comment>
<dbReference type="EC" id="2.5.1.145" evidence="7"/>
<dbReference type="RefSeq" id="WP_200672945.1">
    <property type="nucleotide sequence ID" value="NZ_JAACYA010000001.1"/>
</dbReference>
<reference evidence="8 9" key="1">
    <citation type="journal article" date="2021" name="Syst. Appl. Microbiol.">
        <title>Persephonella atlantica sp. nov.: How to adapt to physico-chemical gradients in high temperature hydrothermal habitats.</title>
        <authorList>
            <person name="Francois D.X."/>
            <person name="Godfroy A."/>
            <person name="Mathien C."/>
            <person name="Aube J."/>
            <person name="Cathalot C."/>
            <person name="Lesongeur F."/>
            <person name="L'Haridon S."/>
            <person name="Philippon X."/>
            <person name="Roussel E.G."/>
        </authorList>
    </citation>
    <scope>NUCLEOTIDE SEQUENCE [LARGE SCALE GENOMIC DNA]</scope>
    <source>
        <strain evidence="8 9">MO1340</strain>
    </source>
</reference>